<dbReference type="GO" id="GO:0046872">
    <property type="term" value="F:metal ion binding"/>
    <property type="evidence" value="ECO:0007669"/>
    <property type="project" value="InterPro"/>
</dbReference>
<dbReference type="GO" id="GO:0015976">
    <property type="term" value="P:carbon utilization"/>
    <property type="evidence" value="ECO:0007669"/>
    <property type="project" value="InterPro"/>
</dbReference>
<dbReference type="eggNOG" id="COG1012">
    <property type="taxonomic scope" value="Bacteria"/>
</dbReference>
<dbReference type="InterPro" id="IPR001670">
    <property type="entry name" value="ADH_Fe/GldA"/>
</dbReference>
<evidence type="ECO:0000256" key="1">
    <source>
        <dbReference type="ARBA" id="ARBA00001954"/>
    </source>
</evidence>
<dbReference type="GO" id="GO:0008774">
    <property type="term" value="F:acetaldehyde dehydrogenase (acetylating) activity"/>
    <property type="evidence" value="ECO:0007669"/>
    <property type="project" value="UniProtKB-UniRule"/>
</dbReference>
<dbReference type="CDD" id="cd08178">
    <property type="entry name" value="AAD_C"/>
    <property type="match status" value="1"/>
</dbReference>
<dbReference type="NCBIfam" id="NF010378">
    <property type="entry name" value="PRK13805.1"/>
    <property type="match status" value="1"/>
</dbReference>
<keyword evidence="4" id="KW-0520">NAD</keyword>
<dbReference type="PANTHER" id="PTHR11496:SF83">
    <property type="entry name" value="HYDROXYACID-OXOACID TRANSHYDROGENASE, MITOCHONDRIAL"/>
    <property type="match status" value="1"/>
</dbReference>
<accession>A0A097SSC3</accession>
<evidence type="ECO:0000259" key="9">
    <source>
        <dbReference type="Pfam" id="PF00171"/>
    </source>
</evidence>
<dbReference type="Proteomes" id="UP000030066">
    <property type="component" value="Chromosome"/>
</dbReference>
<dbReference type="InterPro" id="IPR039697">
    <property type="entry name" value="Alcohol_dehydrogenase_Fe"/>
</dbReference>
<evidence type="ECO:0000256" key="7">
    <source>
        <dbReference type="ARBA" id="ARBA00035645"/>
    </source>
</evidence>
<evidence type="ECO:0000259" key="11">
    <source>
        <dbReference type="Pfam" id="PF25137"/>
    </source>
</evidence>
<dbReference type="CDD" id="cd07122">
    <property type="entry name" value="ALDH_F20_ACDH"/>
    <property type="match status" value="1"/>
</dbReference>
<feature type="domain" description="Alcohol dehydrogenase iron-type/glycerol dehydrogenase GldA" evidence="10">
    <location>
        <begin position="454"/>
        <end position="630"/>
    </location>
</feature>
<dbReference type="AlphaFoldDB" id="A0A097SSC3"/>
<dbReference type="SUPFAM" id="SSF56796">
    <property type="entry name" value="Dehydroquinate synthase-like"/>
    <property type="match status" value="1"/>
</dbReference>
<dbReference type="GO" id="GO:0004022">
    <property type="term" value="F:alcohol dehydrogenase (NAD+) activity"/>
    <property type="evidence" value="ECO:0007669"/>
    <property type="project" value="UniProtKB-UniRule"/>
</dbReference>
<keyword evidence="5" id="KW-0511">Multifunctional enzyme</keyword>
<gene>
    <name evidence="12" type="ORF">MGM1_1150</name>
</gene>
<dbReference type="Gene3D" id="1.20.1090.10">
    <property type="entry name" value="Dehydroquinate synthase-like - alpha domain"/>
    <property type="match status" value="1"/>
</dbReference>
<dbReference type="GO" id="GO:0006066">
    <property type="term" value="P:alcohol metabolic process"/>
    <property type="evidence" value="ECO:0007669"/>
    <property type="project" value="InterPro"/>
</dbReference>
<comment type="similarity">
    <text evidence="6 8">In the N-terminal section; belongs to the aldehyde dehydrogenase family.</text>
</comment>
<keyword evidence="3" id="KW-0408">Iron</keyword>
<sequence>MSKVTDLINKVRKAQREFANFSQEQVDHIFYMAAKAANEARVELAQMAVSETRMGVLEDKIIKNNYAAEYIYNKYKLMKTCGVFEEDIASGYQKIYVPKGIVGAVIPTTNPTSTAIYKTLLALKTRNGIVISPHPRAYNCTVKAAEIVLNAAVNAGAPKDIIAWLPPKSSMEDTAELMRESDIILATGGGALVKAAYSSGKPALGVGPGNCPAIIDTTADIKMAIASIIQSNTFDNGVVCATENSVIALDDNYDAVVKEFENQQAYVVKNAADIKKIASKMMKDPVNGVVNPEIVGQDSQSLAKIFEINVPSWAKMIVVPTDSTDPKNPLAHEKLSDFVALFKAKDFDDAIVKQSELLRLGPGHTSSLFVDELVGADKVKKFTATANTGRLIINSPSSLGGVGDLYNFKLEPSFTLGCGASGGNINSENIAPKHLLDTKQVAMRRENMLWLRLPGRIYYKYGCIEEGLRDLQDDGIKKVFVVSDNFIWGAFGQKITHILEKYGMKVKAFTNVEPNPSKATTFKGAAEIKEFNPDAIIAFGGGSSLDAGKMMWFYNEYPDVKFEDLAIRFLDIRKRVVRFPTPKKVQLVCIPTTSGTGSEVTPFSIITDEKTHIKYSLADYALLPTIAIVDSQFMMGLPPRMTAITGADALSHCFESYVSVLATEFTRPYSLEGIKLIFKYLKRAYKDGTTDKEAREMIAHAADIAGIAFGNAFLGVVHSLSHKIGGHFGVAHGAANAIYLPHVIRYNAAKYEAEKQTYFPQFHYNDARERYCEIADALGIKGKTQAEKVDNLIKAIQDLFKSINLWPSTGAYGVKDKEFDKLVDQMAIEAFDDQCTGANPRLPRVEELKELFINAHYNKPIPKLVDTDTKKGK</sequence>
<organism evidence="12 13">
    <name type="scientific">Candidatus Malacoplasma girerdii</name>
    <dbReference type="NCBI Taxonomy" id="1318617"/>
    <lineage>
        <taxon>Bacteria</taxon>
        <taxon>Bacillati</taxon>
        <taxon>Mycoplasmatota</taxon>
        <taxon>Mycoplasmoidales</taxon>
        <taxon>Mycoplasmoidaceae</taxon>
        <taxon>Malacoplasma</taxon>
    </lineage>
</organism>
<dbReference type="InterPro" id="IPR012079">
    <property type="entry name" value="Bifunc_Ald-ADH"/>
</dbReference>
<dbReference type="Pfam" id="PF00171">
    <property type="entry name" value="Aldedh"/>
    <property type="match status" value="1"/>
</dbReference>
<reference evidence="12 13" key="1">
    <citation type="journal article" date="2014" name="PLoS ONE">
        <title>An emerging Mycoplasma associated with trichomoniasis, vaginal infection and disease.</title>
        <authorList>
            <consortium name="Vaginal Microbiome Consortium"/>
            <person name="Fettweis J.M."/>
            <person name="Serrano M.G."/>
            <person name="Huang B."/>
            <person name="Brooks J.P."/>
            <person name="Glascock A.L."/>
            <person name="Sheth N.U."/>
            <person name="Strauss J.F.III."/>
            <person name="Jefferson K.K."/>
            <person name="Buck G.A."/>
        </authorList>
    </citation>
    <scope>NUCLEOTIDE SEQUENCE [LARGE SCALE GENOMIC DNA]</scope>
    <source>
        <strain evidence="12 13">VCU_M1</strain>
    </source>
</reference>
<dbReference type="PROSITE" id="PS00913">
    <property type="entry name" value="ADH_IRON_1"/>
    <property type="match status" value="1"/>
</dbReference>
<dbReference type="eggNOG" id="COG1454">
    <property type="taxonomic scope" value="Bacteria"/>
</dbReference>
<dbReference type="InterPro" id="IPR016163">
    <property type="entry name" value="Ald_DH_C"/>
</dbReference>
<dbReference type="Pfam" id="PF25137">
    <property type="entry name" value="ADH_Fe_C"/>
    <property type="match status" value="1"/>
</dbReference>
<proteinExistence type="inferred from homology"/>
<evidence type="ECO:0000313" key="12">
    <source>
        <dbReference type="EMBL" id="AIV03502.1"/>
    </source>
</evidence>
<dbReference type="FunFam" id="3.40.50.1970:FF:000003">
    <property type="entry name" value="Alcohol dehydrogenase, iron-containing"/>
    <property type="match status" value="1"/>
</dbReference>
<keyword evidence="13" id="KW-1185">Reference proteome</keyword>
<comment type="similarity">
    <text evidence="7 8">In the C-terminal section; belongs to the iron-containing alcohol dehydrogenase family.</text>
</comment>
<dbReference type="InterPro" id="IPR056798">
    <property type="entry name" value="ADH_Fe_C"/>
</dbReference>
<evidence type="ECO:0000256" key="3">
    <source>
        <dbReference type="ARBA" id="ARBA00023004"/>
    </source>
</evidence>
<evidence type="ECO:0000256" key="5">
    <source>
        <dbReference type="ARBA" id="ARBA00023268"/>
    </source>
</evidence>
<dbReference type="SUPFAM" id="SSF53720">
    <property type="entry name" value="ALDH-like"/>
    <property type="match status" value="1"/>
</dbReference>
<dbReference type="Gene3D" id="3.40.605.10">
    <property type="entry name" value="Aldehyde Dehydrogenase, Chain A, domain 1"/>
    <property type="match status" value="1"/>
</dbReference>
<feature type="domain" description="Fe-containing alcohol dehydrogenase-like C-terminal" evidence="11">
    <location>
        <begin position="642"/>
        <end position="853"/>
    </location>
</feature>
<dbReference type="PROSITE" id="PS00060">
    <property type="entry name" value="ADH_IRON_2"/>
    <property type="match status" value="1"/>
</dbReference>
<protein>
    <recommendedName>
        <fullName evidence="8">Aldehyde-alcohol dehydrogenase</fullName>
    </recommendedName>
</protein>
<comment type="cofactor">
    <cofactor evidence="1">
        <name>Fe(2+)</name>
        <dbReference type="ChEBI" id="CHEBI:29033"/>
    </cofactor>
</comment>
<name>A0A097SSC3_9BACT</name>
<dbReference type="InterPro" id="IPR015590">
    <property type="entry name" value="Aldehyde_DH_dom"/>
</dbReference>
<dbReference type="PIRSF" id="PIRSF000111">
    <property type="entry name" value="ALDH_ADH"/>
    <property type="match status" value="1"/>
</dbReference>
<keyword evidence="2 8" id="KW-0560">Oxidoreductase</keyword>
<dbReference type="FunFam" id="1.20.1090.10:FF:000001">
    <property type="entry name" value="Aldehyde-alcohol dehydrogenase"/>
    <property type="match status" value="1"/>
</dbReference>
<dbReference type="Pfam" id="PF00465">
    <property type="entry name" value="Fe-ADH"/>
    <property type="match status" value="1"/>
</dbReference>
<evidence type="ECO:0000256" key="8">
    <source>
        <dbReference type="PIRNR" id="PIRNR000111"/>
    </source>
</evidence>
<dbReference type="KEGG" id="mgj:MGM1_1150"/>
<evidence type="ECO:0000313" key="13">
    <source>
        <dbReference type="Proteomes" id="UP000030066"/>
    </source>
</evidence>
<evidence type="ECO:0000256" key="2">
    <source>
        <dbReference type="ARBA" id="ARBA00023002"/>
    </source>
</evidence>
<dbReference type="InterPro" id="IPR034789">
    <property type="entry name" value="AAD_C"/>
</dbReference>
<evidence type="ECO:0000256" key="4">
    <source>
        <dbReference type="ARBA" id="ARBA00023027"/>
    </source>
</evidence>
<dbReference type="InterPro" id="IPR016161">
    <property type="entry name" value="Ald_DH/histidinol_DH"/>
</dbReference>
<dbReference type="EMBL" id="CP007711">
    <property type="protein sequence ID" value="AIV03502.1"/>
    <property type="molecule type" value="Genomic_DNA"/>
</dbReference>
<dbReference type="HOGENOM" id="CLU_007207_1_1_14"/>
<dbReference type="PANTHER" id="PTHR11496">
    <property type="entry name" value="ALCOHOL DEHYDROGENASE"/>
    <property type="match status" value="1"/>
</dbReference>
<dbReference type="Gene3D" id="3.40.50.1970">
    <property type="match status" value="1"/>
</dbReference>
<evidence type="ECO:0000259" key="10">
    <source>
        <dbReference type="Pfam" id="PF00465"/>
    </source>
</evidence>
<dbReference type="Gene3D" id="3.40.309.10">
    <property type="entry name" value="Aldehyde Dehydrogenase, Chain A, domain 2"/>
    <property type="match status" value="1"/>
</dbReference>
<dbReference type="InterPro" id="IPR018211">
    <property type="entry name" value="ADH_Fe_CS"/>
</dbReference>
<dbReference type="InterPro" id="IPR016162">
    <property type="entry name" value="Ald_DH_N"/>
</dbReference>
<dbReference type="STRING" id="1318617.MGM1_1150"/>
<evidence type="ECO:0000256" key="6">
    <source>
        <dbReference type="ARBA" id="ARBA00035641"/>
    </source>
</evidence>
<feature type="domain" description="Aldehyde dehydrogenase" evidence="9">
    <location>
        <begin position="3"/>
        <end position="264"/>
    </location>
</feature>